<dbReference type="Gene3D" id="2.70.100.10">
    <property type="entry name" value="Glycoside hydrolase, family 7, domain"/>
    <property type="match status" value="1"/>
</dbReference>
<name>A0ABN9PGN2_9DINO</name>
<evidence type="ECO:0000256" key="4">
    <source>
        <dbReference type="ARBA" id="ARBA00023277"/>
    </source>
</evidence>
<comment type="similarity">
    <text evidence="1">Belongs to the glycosyl hydrolase 7 (cellulase C) family.</text>
</comment>
<dbReference type="InterPro" id="IPR037019">
    <property type="entry name" value="Glyco_hydro_7_sf"/>
</dbReference>
<keyword evidence="6" id="KW-0624">Polysaccharide degradation</keyword>
<evidence type="ECO:0000256" key="3">
    <source>
        <dbReference type="ARBA" id="ARBA00023001"/>
    </source>
</evidence>
<dbReference type="EMBL" id="CAUYUJ010000714">
    <property type="protein sequence ID" value="CAK0792110.1"/>
    <property type="molecule type" value="Genomic_DNA"/>
</dbReference>
<keyword evidence="3" id="KW-0136">Cellulose degradation</keyword>
<feature type="compositionally biased region" description="Pro residues" evidence="7">
    <location>
        <begin position="516"/>
        <end position="535"/>
    </location>
</feature>
<evidence type="ECO:0000256" key="1">
    <source>
        <dbReference type="ARBA" id="ARBA00006044"/>
    </source>
</evidence>
<dbReference type="Proteomes" id="UP001189429">
    <property type="component" value="Unassembled WGS sequence"/>
</dbReference>
<dbReference type="InterPro" id="IPR013320">
    <property type="entry name" value="ConA-like_dom_sf"/>
</dbReference>
<evidence type="ECO:0000256" key="2">
    <source>
        <dbReference type="ARBA" id="ARBA00022801"/>
    </source>
</evidence>
<keyword evidence="2" id="KW-0378">Hydrolase</keyword>
<evidence type="ECO:0000256" key="7">
    <source>
        <dbReference type="SAM" id="MobiDB-lite"/>
    </source>
</evidence>
<feature type="region of interest" description="Disordered" evidence="7">
    <location>
        <begin position="475"/>
        <end position="548"/>
    </location>
</feature>
<reference evidence="8" key="1">
    <citation type="submission" date="2023-10" db="EMBL/GenBank/DDBJ databases">
        <authorList>
            <person name="Chen Y."/>
            <person name="Shah S."/>
            <person name="Dougan E. K."/>
            <person name="Thang M."/>
            <person name="Chan C."/>
        </authorList>
    </citation>
    <scope>NUCLEOTIDE SEQUENCE [LARGE SCALE GENOMIC DNA]</scope>
</reference>
<evidence type="ECO:0000313" key="8">
    <source>
        <dbReference type="EMBL" id="CAK0792110.1"/>
    </source>
</evidence>
<evidence type="ECO:0000313" key="9">
    <source>
        <dbReference type="Proteomes" id="UP001189429"/>
    </source>
</evidence>
<proteinExistence type="inferred from homology"/>
<organism evidence="8 9">
    <name type="scientific">Prorocentrum cordatum</name>
    <dbReference type="NCBI Taxonomy" id="2364126"/>
    <lineage>
        <taxon>Eukaryota</taxon>
        <taxon>Sar</taxon>
        <taxon>Alveolata</taxon>
        <taxon>Dinophyceae</taxon>
        <taxon>Prorocentrales</taxon>
        <taxon>Prorocentraceae</taxon>
        <taxon>Prorocentrum</taxon>
    </lineage>
</organism>
<dbReference type="InterPro" id="IPR001722">
    <property type="entry name" value="Glyco_hydro_7"/>
</dbReference>
<keyword evidence="4" id="KW-0119">Carbohydrate metabolism</keyword>
<gene>
    <name evidence="8" type="ORF">PCOR1329_LOCUS2811</name>
</gene>
<evidence type="ECO:0000256" key="5">
    <source>
        <dbReference type="ARBA" id="ARBA00023295"/>
    </source>
</evidence>
<sequence>MVPQPQQEMTQPVGVILQEAAGRMSRSPAAAVARALQQGPKPLRGWKMISPRDRHRSAFQCSKGRLSCSTTEEWCAHKEPQCVHVRCKCIGGVAACPYDEASIFRPIGGNQCNLTVAGTARSRAHHRHYTAKRAAKAAKRAAKKADPPGFKNDAYVELRSDPMAGGFLQQEPGGGWSVWPRMGGKSFEGFLGYGYQRVRAEGGRVAKDIVPEEWDLVQFPVARTGGADGGDSFYTDGDRAHRGDYTNLVGKTFRFTISGLGGLDCGCNANFYAVRMGAGCDGSGNNGDLCEEIDFFEGNKFAWHSTLHTLADSGETDANGLCTGYGGTLPTKPNFPSFDGTEYGPDGTMIDTEKDFHVAVSFPKGKNGKLKGMAVELSQDGKPSMEQPLFMHLYAYEGSLYTEPGGGGGLKVENGMDKVERRMNDGVTMLSSLWSGGMRWLDGAASEHGDNNIMDGKCTWDGECAGYTVSGISVEDIPEPTPAPVEASQAAAVEGATGGSGARQETPPPRPRRPLPRPGRPAKPPAPAPGAPPPRRPPRASRTTRTWS</sequence>
<comment type="caution">
    <text evidence="8">The sequence shown here is derived from an EMBL/GenBank/DDBJ whole genome shotgun (WGS) entry which is preliminary data.</text>
</comment>
<protein>
    <submittedName>
        <fullName evidence="8">Uncharacterized protein</fullName>
    </submittedName>
</protein>
<evidence type="ECO:0000256" key="6">
    <source>
        <dbReference type="ARBA" id="ARBA00023326"/>
    </source>
</evidence>
<dbReference type="SUPFAM" id="SSF49899">
    <property type="entry name" value="Concanavalin A-like lectins/glucanases"/>
    <property type="match status" value="1"/>
</dbReference>
<keyword evidence="9" id="KW-1185">Reference proteome</keyword>
<accession>A0ABN9PGN2</accession>
<keyword evidence="5" id="KW-0326">Glycosidase</keyword>
<dbReference type="Pfam" id="PF00840">
    <property type="entry name" value="Glyco_hydro_7"/>
    <property type="match status" value="1"/>
</dbReference>